<dbReference type="RefSeq" id="WP_188425657.1">
    <property type="nucleotide sequence ID" value="NZ_BMCH01000002.1"/>
</dbReference>
<dbReference type="PANTHER" id="PTHR43528">
    <property type="entry name" value="ALPHA-KETOGLUTARATE PERMEASE"/>
    <property type="match status" value="1"/>
</dbReference>
<sequence length="441" mass="47406">MTGTDQETVLRPLDQPAAPPRPGLIKAVGQVASGNMLEMYDFMVFGYYAGDIGRAFFPSGNAQAELMLSFATFGAGFLMRPLGALVLGAYVDRLGRRRGLILTLTLMAIGTITLALTPGYNRIGIFAPLIVLCGRLIQGFSAGVEVGSSSVYLSEIATEKNRGFVVSFQSASIQLAVVVAAAVGFGLTSWLGSQTMSDWGWRLPLLFGCLIVPVLLFLRRNLQETAAFEAETTHPDLREIFTTLRDHWRLGGIAVLTALMSTVSFYVLTAYTPAYGTRILHLGRLDSLFVTLCVGLVNCLLVPAFGALSDRIGRRALLKGATILAICSAYPLMHWLVAAPDMGRLMGAEIGLAVLYSAYNGAAIAWLTEIVPPRIRTTGFSFAYSLATCIGGFSPTICTWLIETTSNRAMPALWLSLAALCGLLAAFIARPYRETETSSQG</sequence>
<dbReference type="PROSITE" id="PS50850">
    <property type="entry name" value="MFS"/>
    <property type="match status" value="1"/>
</dbReference>
<dbReference type="InterPro" id="IPR036259">
    <property type="entry name" value="MFS_trans_sf"/>
</dbReference>
<evidence type="ECO:0000256" key="3">
    <source>
        <dbReference type="ARBA" id="ARBA00022475"/>
    </source>
</evidence>
<feature type="transmembrane region" description="Helical" evidence="8">
    <location>
        <begin position="320"/>
        <end position="338"/>
    </location>
</feature>
<dbReference type="NCBIfam" id="NF011656">
    <property type="entry name" value="PRK15075.1"/>
    <property type="match status" value="1"/>
</dbReference>
<dbReference type="InterPro" id="IPR020846">
    <property type="entry name" value="MFS_dom"/>
</dbReference>
<dbReference type="EMBL" id="BMCH01000002">
    <property type="protein sequence ID" value="GGC26332.1"/>
    <property type="molecule type" value="Genomic_DNA"/>
</dbReference>
<evidence type="ECO:0000256" key="4">
    <source>
        <dbReference type="ARBA" id="ARBA00022692"/>
    </source>
</evidence>
<dbReference type="Pfam" id="PF00083">
    <property type="entry name" value="Sugar_tr"/>
    <property type="match status" value="1"/>
</dbReference>
<evidence type="ECO:0000256" key="6">
    <source>
        <dbReference type="ARBA" id="ARBA00022989"/>
    </source>
</evidence>
<dbReference type="PANTHER" id="PTHR43528:SF6">
    <property type="entry name" value="CITRATE-PROTON SYMPORTER"/>
    <property type="match status" value="1"/>
</dbReference>
<keyword evidence="2" id="KW-0813">Transport</keyword>
<evidence type="ECO:0000256" key="5">
    <source>
        <dbReference type="ARBA" id="ARBA00022847"/>
    </source>
</evidence>
<evidence type="ECO:0000259" key="9">
    <source>
        <dbReference type="PROSITE" id="PS50850"/>
    </source>
</evidence>
<feature type="transmembrane region" description="Helical" evidence="8">
    <location>
        <begin position="99"/>
        <end position="117"/>
    </location>
</feature>
<protein>
    <submittedName>
        <fullName evidence="10">Citrate-proton symporter</fullName>
    </submittedName>
</protein>
<feature type="transmembrane region" description="Helical" evidence="8">
    <location>
        <begin position="199"/>
        <end position="218"/>
    </location>
</feature>
<evidence type="ECO:0000256" key="7">
    <source>
        <dbReference type="ARBA" id="ARBA00023136"/>
    </source>
</evidence>
<keyword evidence="4 8" id="KW-0812">Transmembrane</keyword>
<evidence type="ECO:0000256" key="2">
    <source>
        <dbReference type="ARBA" id="ARBA00022448"/>
    </source>
</evidence>
<comment type="subcellular location">
    <subcellularLocation>
        <location evidence="1">Cell membrane</location>
        <topology evidence="1">Multi-pass membrane protein</topology>
    </subcellularLocation>
</comment>
<dbReference type="InterPro" id="IPR051084">
    <property type="entry name" value="H+-coupled_symporters"/>
</dbReference>
<dbReference type="InterPro" id="IPR005829">
    <property type="entry name" value="Sugar_transporter_CS"/>
</dbReference>
<evidence type="ECO:0000256" key="1">
    <source>
        <dbReference type="ARBA" id="ARBA00004651"/>
    </source>
</evidence>
<evidence type="ECO:0000313" key="10">
    <source>
        <dbReference type="EMBL" id="GGC26332.1"/>
    </source>
</evidence>
<keyword evidence="11" id="KW-1185">Reference proteome</keyword>
<organism evidence="10 11">
    <name type="scientific">Asaia siamensis</name>
    <dbReference type="NCBI Taxonomy" id="110479"/>
    <lineage>
        <taxon>Bacteria</taxon>
        <taxon>Pseudomonadati</taxon>
        <taxon>Pseudomonadota</taxon>
        <taxon>Alphaproteobacteria</taxon>
        <taxon>Acetobacterales</taxon>
        <taxon>Acetobacteraceae</taxon>
        <taxon>Asaia</taxon>
    </lineage>
</organism>
<dbReference type="InterPro" id="IPR005828">
    <property type="entry name" value="MFS_sugar_transport-like"/>
</dbReference>
<dbReference type="PROSITE" id="PS00217">
    <property type="entry name" value="SUGAR_TRANSPORT_2"/>
    <property type="match status" value="1"/>
</dbReference>
<keyword evidence="6 8" id="KW-1133">Transmembrane helix</keyword>
<keyword evidence="3" id="KW-1003">Cell membrane</keyword>
<evidence type="ECO:0000313" key="11">
    <source>
        <dbReference type="Proteomes" id="UP000637769"/>
    </source>
</evidence>
<keyword evidence="5" id="KW-0769">Symport</keyword>
<feature type="transmembrane region" description="Helical" evidence="8">
    <location>
        <begin position="66"/>
        <end position="87"/>
    </location>
</feature>
<evidence type="ECO:0000256" key="8">
    <source>
        <dbReference type="SAM" id="Phobius"/>
    </source>
</evidence>
<feature type="transmembrane region" description="Helical" evidence="8">
    <location>
        <begin position="408"/>
        <end position="429"/>
    </location>
</feature>
<feature type="transmembrane region" description="Helical" evidence="8">
    <location>
        <begin position="123"/>
        <end position="144"/>
    </location>
</feature>
<dbReference type="Gene3D" id="1.20.1250.20">
    <property type="entry name" value="MFS general substrate transporter like domains"/>
    <property type="match status" value="2"/>
</dbReference>
<name>A0ABQ1LLG2_9PROT</name>
<dbReference type="SUPFAM" id="SSF103473">
    <property type="entry name" value="MFS general substrate transporter"/>
    <property type="match status" value="1"/>
</dbReference>
<feature type="transmembrane region" description="Helical" evidence="8">
    <location>
        <begin position="164"/>
        <end position="187"/>
    </location>
</feature>
<dbReference type="PROSITE" id="PS00216">
    <property type="entry name" value="SUGAR_TRANSPORT_1"/>
    <property type="match status" value="1"/>
</dbReference>
<feature type="transmembrane region" description="Helical" evidence="8">
    <location>
        <begin position="350"/>
        <end position="368"/>
    </location>
</feature>
<feature type="domain" description="Major facilitator superfamily (MFS) profile" evidence="9">
    <location>
        <begin position="27"/>
        <end position="434"/>
    </location>
</feature>
<gene>
    <name evidence="10" type="primary">citA</name>
    <name evidence="10" type="ORF">GCM10007207_09670</name>
</gene>
<feature type="transmembrane region" description="Helical" evidence="8">
    <location>
        <begin position="380"/>
        <end position="402"/>
    </location>
</feature>
<comment type="caution">
    <text evidence="10">The sequence shown here is derived from an EMBL/GenBank/DDBJ whole genome shotgun (WGS) entry which is preliminary data.</text>
</comment>
<keyword evidence="7 8" id="KW-0472">Membrane</keyword>
<feature type="transmembrane region" description="Helical" evidence="8">
    <location>
        <begin position="248"/>
        <end position="268"/>
    </location>
</feature>
<accession>A0ABQ1LLG2</accession>
<dbReference type="Proteomes" id="UP000637769">
    <property type="component" value="Unassembled WGS sequence"/>
</dbReference>
<reference evidence="11" key="1">
    <citation type="journal article" date="2019" name="Int. J. Syst. Evol. Microbiol.">
        <title>The Global Catalogue of Microorganisms (GCM) 10K type strain sequencing project: providing services to taxonomists for standard genome sequencing and annotation.</title>
        <authorList>
            <consortium name="The Broad Institute Genomics Platform"/>
            <consortium name="The Broad Institute Genome Sequencing Center for Infectious Disease"/>
            <person name="Wu L."/>
            <person name="Ma J."/>
        </authorList>
    </citation>
    <scope>NUCLEOTIDE SEQUENCE [LARGE SCALE GENOMIC DNA]</scope>
    <source>
        <strain evidence="11">CCM 7132</strain>
    </source>
</reference>
<proteinExistence type="predicted"/>
<feature type="transmembrane region" description="Helical" evidence="8">
    <location>
        <begin position="288"/>
        <end position="308"/>
    </location>
</feature>